<dbReference type="EMBL" id="JACKWZ010000234">
    <property type="protein sequence ID" value="KAF9411139.1"/>
    <property type="molecule type" value="Genomic_DNA"/>
</dbReference>
<organism evidence="1 2">
    <name type="scientific">Spodoptera exigua</name>
    <name type="common">Beet armyworm</name>
    <name type="synonym">Noctua fulgens</name>
    <dbReference type="NCBI Taxonomy" id="7107"/>
    <lineage>
        <taxon>Eukaryota</taxon>
        <taxon>Metazoa</taxon>
        <taxon>Ecdysozoa</taxon>
        <taxon>Arthropoda</taxon>
        <taxon>Hexapoda</taxon>
        <taxon>Insecta</taxon>
        <taxon>Pterygota</taxon>
        <taxon>Neoptera</taxon>
        <taxon>Endopterygota</taxon>
        <taxon>Lepidoptera</taxon>
        <taxon>Glossata</taxon>
        <taxon>Ditrysia</taxon>
        <taxon>Noctuoidea</taxon>
        <taxon>Noctuidae</taxon>
        <taxon>Amphipyrinae</taxon>
        <taxon>Spodoptera</taxon>
    </lineage>
</organism>
<protein>
    <submittedName>
        <fullName evidence="1">Uncharacterized protein</fullName>
    </submittedName>
</protein>
<comment type="caution">
    <text evidence="1">The sequence shown here is derived from an EMBL/GenBank/DDBJ whole genome shotgun (WGS) entry which is preliminary data.</text>
</comment>
<dbReference type="Proteomes" id="UP000648187">
    <property type="component" value="Unassembled WGS sequence"/>
</dbReference>
<name>A0A835GBC0_SPOEX</name>
<evidence type="ECO:0000313" key="1">
    <source>
        <dbReference type="EMBL" id="KAF9411139.1"/>
    </source>
</evidence>
<dbReference type="AlphaFoldDB" id="A0A835GBC0"/>
<evidence type="ECO:0000313" key="2">
    <source>
        <dbReference type="Proteomes" id="UP000648187"/>
    </source>
</evidence>
<accession>A0A835GBC0</accession>
<gene>
    <name evidence="1" type="ORF">HW555_010001</name>
</gene>
<keyword evidence="2" id="KW-1185">Reference proteome</keyword>
<sequence length="58" mass="6366">MMNTSDVTSAETLAGTSNTVLPSFVTRVHTQNIEKEMAEKPKNIITALDKTKSTSRKI</sequence>
<reference evidence="1" key="1">
    <citation type="submission" date="2020-08" db="EMBL/GenBank/DDBJ databases">
        <title>Spodoptera exigua strain:BAW_Kor-Di-RS1 Genome sequencing and assembly.</title>
        <authorList>
            <person name="Kim J."/>
            <person name="Nam H.Y."/>
            <person name="Kwon M."/>
            <person name="Choi J.H."/>
            <person name="Cho S.R."/>
            <person name="Kim G.-H."/>
        </authorList>
    </citation>
    <scope>NUCLEOTIDE SEQUENCE</scope>
    <source>
        <strain evidence="1">BAW_Kor-Di-RS1</strain>
        <tissue evidence="1">Whole-body</tissue>
    </source>
</reference>
<proteinExistence type="predicted"/>